<dbReference type="PANTHER" id="PTHR43691">
    <property type="entry name" value="URIDINE PHOSPHORYLASE"/>
    <property type="match status" value="1"/>
</dbReference>
<proteinExistence type="predicted"/>
<feature type="domain" description="Nucleoside phosphorylase" evidence="1">
    <location>
        <begin position="78"/>
        <end position="196"/>
    </location>
</feature>
<evidence type="ECO:0000313" key="2">
    <source>
        <dbReference type="EMBL" id="TCD60718.1"/>
    </source>
</evidence>
<sequence length="315" mass="34362">MKNLIVDANFPRTLDERVYHLGIKAGEVANRIVTVGAPSRAERIATYLDPSPRPFVLNTERGFLTITGRYKGTPVSIVGAIVVPKASIAVNRNYDFDFVNDSTEQEDPYKISKAVQADAELSTALNATFERSRKSDVQSQIVSGTLNASTDSFYSSQGRITSFPDHNADIIDKLKAAHSDLATFEMETFHLFHLAASWPTHKRPSQVATPPISSRPADLTIAEPGLPAHQAKQAVPPDVSTSAPDGHVLVPQPRIRAAAAQMVFAARGSRDFITPEQVETLENWTAVAVLDTLVSFEIDSERLHAEAGSVWEMKG</sequence>
<dbReference type="Pfam" id="PF01048">
    <property type="entry name" value="PNP_UDP_1"/>
    <property type="match status" value="1"/>
</dbReference>
<dbReference type="GO" id="GO:0005829">
    <property type="term" value="C:cytosol"/>
    <property type="evidence" value="ECO:0007669"/>
    <property type="project" value="TreeGrafter"/>
</dbReference>
<keyword evidence="3" id="KW-1185">Reference proteome</keyword>
<dbReference type="SUPFAM" id="SSF53167">
    <property type="entry name" value="Purine and uridine phosphorylases"/>
    <property type="match status" value="1"/>
</dbReference>
<dbReference type="OrthoDB" id="416752at2759"/>
<comment type="caution">
    <text evidence="2">The sequence shown here is derived from an EMBL/GenBank/DDBJ whole genome shotgun (WGS) entry which is preliminary data.</text>
</comment>
<dbReference type="GO" id="GO:0006218">
    <property type="term" value="P:uridine catabolic process"/>
    <property type="evidence" value="ECO:0007669"/>
    <property type="project" value="TreeGrafter"/>
</dbReference>
<gene>
    <name evidence="2" type="ORF">EIP91_009639</name>
</gene>
<dbReference type="InterPro" id="IPR000845">
    <property type="entry name" value="Nucleoside_phosphorylase_d"/>
</dbReference>
<dbReference type="AlphaFoldDB" id="A0A4R0RAT8"/>
<dbReference type="Gene3D" id="3.40.50.1580">
    <property type="entry name" value="Nucleoside phosphorylase domain"/>
    <property type="match status" value="2"/>
</dbReference>
<dbReference type="STRING" id="92696.A0A4R0RAT8"/>
<reference evidence="2 3" key="1">
    <citation type="submission" date="2018-11" db="EMBL/GenBank/DDBJ databases">
        <title>Genome assembly of Steccherinum ochraceum LE-BIN_3174, the white-rot fungus of the Steccherinaceae family (The Residual Polyporoid clade, Polyporales, Basidiomycota).</title>
        <authorList>
            <person name="Fedorova T.V."/>
            <person name="Glazunova O.A."/>
            <person name="Landesman E.O."/>
            <person name="Moiseenko K.V."/>
            <person name="Psurtseva N.V."/>
            <person name="Savinova O.S."/>
            <person name="Shakhova N.V."/>
            <person name="Tyazhelova T.V."/>
            <person name="Vasina D.V."/>
        </authorList>
    </citation>
    <scope>NUCLEOTIDE SEQUENCE [LARGE SCALE GENOMIC DNA]</scope>
    <source>
        <strain evidence="2 3">LE-BIN_3174</strain>
    </source>
</reference>
<accession>A0A4R0RAT8</accession>
<dbReference type="PANTHER" id="PTHR43691:SF14">
    <property type="entry name" value="URIDINE PHOSPHORYLASE"/>
    <property type="match status" value="1"/>
</dbReference>
<evidence type="ECO:0000259" key="1">
    <source>
        <dbReference type="Pfam" id="PF01048"/>
    </source>
</evidence>
<name>A0A4R0RAT8_9APHY</name>
<dbReference type="InterPro" id="IPR035994">
    <property type="entry name" value="Nucleoside_phosphorylase_sf"/>
</dbReference>
<dbReference type="Proteomes" id="UP000292702">
    <property type="component" value="Unassembled WGS sequence"/>
</dbReference>
<dbReference type="EMBL" id="RWJN01000555">
    <property type="protein sequence ID" value="TCD60718.1"/>
    <property type="molecule type" value="Genomic_DNA"/>
</dbReference>
<organism evidence="2 3">
    <name type="scientific">Steccherinum ochraceum</name>
    <dbReference type="NCBI Taxonomy" id="92696"/>
    <lineage>
        <taxon>Eukaryota</taxon>
        <taxon>Fungi</taxon>
        <taxon>Dikarya</taxon>
        <taxon>Basidiomycota</taxon>
        <taxon>Agaricomycotina</taxon>
        <taxon>Agaricomycetes</taxon>
        <taxon>Polyporales</taxon>
        <taxon>Steccherinaceae</taxon>
        <taxon>Steccherinum</taxon>
    </lineage>
</organism>
<protein>
    <recommendedName>
        <fullName evidence="1">Nucleoside phosphorylase domain-containing protein</fullName>
    </recommendedName>
</protein>
<evidence type="ECO:0000313" key="3">
    <source>
        <dbReference type="Proteomes" id="UP000292702"/>
    </source>
</evidence>
<dbReference type="GO" id="GO:0004850">
    <property type="term" value="F:uridine phosphorylase activity"/>
    <property type="evidence" value="ECO:0007669"/>
    <property type="project" value="TreeGrafter"/>
</dbReference>